<organism evidence="1 2">
    <name type="scientific">Streptomyces nondiastaticus</name>
    <dbReference type="NCBI Taxonomy" id="3154512"/>
    <lineage>
        <taxon>Bacteria</taxon>
        <taxon>Bacillati</taxon>
        <taxon>Actinomycetota</taxon>
        <taxon>Actinomycetes</taxon>
        <taxon>Kitasatosporales</taxon>
        <taxon>Streptomycetaceae</taxon>
        <taxon>Streptomyces</taxon>
    </lineage>
</organism>
<comment type="caution">
    <text evidence="1">The sequence shown here is derived from an EMBL/GenBank/DDBJ whole genome shotgun (WGS) entry which is preliminary data.</text>
</comment>
<name>A0ABW6U8R6_9ACTN</name>
<keyword evidence="2" id="KW-1185">Reference proteome</keyword>
<proteinExistence type="predicted"/>
<accession>A0ABW6U8R6</accession>
<dbReference type="RefSeq" id="WP_388634469.1">
    <property type="nucleotide sequence ID" value="NZ_JBIAUT010000021.1"/>
</dbReference>
<reference evidence="1 2" key="1">
    <citation type="submission" date="2024-10" db="EMBL/GenBank/DDBJ databases">
        <title>The Natural Products Discovery Center: Release of the First 8490 Sequenced Strains for Exploring Actinobacteria Biosynthetic Diversity.</title>
        <authorList>
            <person name="Kalkreuter E."/>
            <person name="Kautsar S.A."/>
            <person name="Yang D."/>
            <person name="Bader C.D."/>
            <person name="Teijaro C.N."/>
            <person name="Fluegel L."/>
            <person name="Davis C.M."/>
            <person name="Simpson J.R."/>
            <person name="Lauterbach L."/>
            <person name="Steele A.D."/>
            <person name="Gui C."/>
            <person name="Meng S."/>
            <person name="Li G."/>
            <person name="Viehrig K."/>
            <person name="Ye F."/>
            <person name="Su P."/>
            <person name="Kiefer A.F."/>
            <person name="Nichols A."/>
            <person name="Cepeda A.J."/>
            <person name="Yan W."/>
            <person name="Fan B."/>
            <person name="Jiang Y."/>
            <person name="Adhikari A."/>
            <person name="Zheng C.-J."/>
            <person name="Schuster L."/>
            <person name="Cowan T.M."/>
            <person name="Smanski M.J."/>
            <person name="Chevrette M.G."/>
            <person name="De Carvalho L.P.S."/>
            <person name="Shen B."/>
        </authorList>
    </citation>
    <scope>NUCLEOTIDE SEQUENCE [LARGE SCALE GENOMIC DNA]</scope>
    <source>
        <strain evidence="1 2">NPDC001650</strain>
    </source>
</reference>
<evidence type="ECO:0000313" key="2">
    <source>
        <dbReference type="Proteomes" id="UP001602123"/>
    </source>
</evidence>
<protein>
    <submittedName>
        <fullName evidence="1">Uncharacterized protein</fullName>
    </submittedName>
</protein>
<evidence type="ECO:0000313" key="1">
    <source>
        <dbReference type="EMBL" id="MFF4221178.1"/>
    </source>
</evidence>
<sequence length="145" mass="14585">MGAVAKGAKGAWAAARMNRVANVIVNEGGRAFLGAIGVGHAAAGASDAADVFHYLGKKGAEVVTGTAVQSKIPGKVLQGAVTLSTQVPFVVEQTAGSVDQSAKDTATGTALTANVGQTAGQWDVGGVAKKAGTVSIERFARFFRR</sequence>
<dbReference type="Proteomes" id="UP001602123">
    <property type="component" value="Unassembled WGS sequence"/>
</dbReference>
<dbReference type="EMBL" id="JBIAUT010000021">
    <property type="protein sequence ID" value="MFF4221178.1"/>
    <property type="molecule type" value="Genomic_DNA"/>
</dbReference>
<gene>
    <name evidence="1" type="ORF">ACFYZM_33625</name>
</gene>